<dbReference type="InterPro" id="IPR016032">
    <property type="entry name" value="Sig_transdc_resp-reg_C-effctor"/>
</dbReference>
<organism evidence="5 6">
    <name type="scientific">Thelohanellus kitauei</name>
    <name type="common">Myxosporean</name>
    <dbReference type="NCBI Taxonomy" id="669202"/>
    <lineage>
        <taxon>Eukaryota</taxon>
        <taxon>Metazoa</taxon>
        <taxon>Cnidaria</taxon>
        <taxon>Myxozoa</taxon>
        <taxon>Myxosporea</taxon>
        <taxon>Bivalvulida</taxon>
        <taxon>Platysporina</taxon>
        <taxon>Myxobolidae</taxon>
        <taxon>Thelohanellus</taxon>
    </lineage>
</organism>
<dbReference type="Pfam" id="PF00486">
    <property type="entry name" value="Trans_reg_C"/>
    <property type="match status" value="1"/>
</dbReference>
<dbReference type="Gene3D" id="1.10.10.10">
    <property type="entry name" value="Winged helix-like DNA-binding domain superfamily/Winged helix DNA-binding domain"/>
    <property type="match status" value="1"/>
</dbReference>
<protein>
    <submittedName>
        <fullName evidence="5">Cholera toxin transcriptional activator</fullName>
    </submittedName>
</protein>
<dbReference type="PROSITE" id="PS51755">
    <property type="entry name" value="OMPR_PHOB"/>
    <property type="match status" value="1"/>
</dbReference>
<feature type="DNA-binding region" description="OmpR/PhoB-type" evidence="2">
    <location>
        <begin position="3"/>
        <end position="107"/>
    </location>
</feature>
<keyword evidence="1 2" id="KW-0238">DNA-binding</keyword>
<dbReference type="CDD" id="cd00383">
    <property type="entry name" value="trans_reg_C"/>
    <property type="match status" value="1"/>
</dbReference>
<evidence type="ECO:0000259" key="4">
    <source>
        <dbReference type="PROSITE" id="PS51755"/>
    </source>
</evidence>
<dbReference type="InterPro" id="IPR001867">
    <property type="entry name" value="OmpR/PhoB-type_DNA-bd"/>
</dbReference>
<dbReference type="AlphaFoldDB" id="A0A0C2MUR4"/>
<keyword evidence="3" id="KW-1133">Transmembrane helix</keyword>
<dbReference type="SUPFAM" id="SSF46894">
    <property type="entry name" value="C-terminal effector domain of the bipartite response regulators"/>
    <property type="match status" value="1"/>
</dbReference>
<sequence length="187" mass="20795">MVFNEYIINNEVIFDTNVNKLKPLGEHGDSVALNAPTARCLQLLLESNGKVISREEFLDAVWKTRGVVVSQNTFYQNISLLRKSLLKAGLSQDIIVTVRQRGFVLAADSHVDFLSRTDEEESGNLENIPIISNVAPLMAERKVLDNPARPPELHINDNNKQPALSLPGWFLLLLVALIATNILSLIL</sequence>
<dbReference type="GO" id="GO:0003677">
    <property type="term" value="F:DNA binding"/>
    <property type="evidence" value="ECO:0007669"/>
    <property type="project" value="UniProtKB-UniRule"/>
</dbReference>
<feature type="transmembrane region" description="Helical" evidence="3">
    <location>
        <begin position="166"/>
        <end position="186"/>
    </location>
</feature>
<feature type="domain" description="OmpR/PhoB-type" evidence="4">
    <location>
        <begin position="3"/>
        <end position="107"/>
    </location>
</feature>
<dbReference type="Proteomes" id="UP000031668">
    <property type="component" value="Unassembled WGS sequence"/>
</dbReference>
<keyword evidence="6" id="KW-1185">Reference proteome</keyword>
<evidence type="ECO:0000256" key="3">
    <source>
        <dbReference type="SAM" id="Phobius"/>
    </source>
</evidence>
<evidence type="ECO:0000313" key="6">
    <source>
        <dbReference type="Proteomes" id="UP000031668"/>
    </source>
</evidence>
<proteinExistence type="predicted"/>
<comment type="caution">
    <text evidence="5">The sequence shown here is derived from an EMBL/GenBank/DDBJ whole genome shotgun (WGS) entry which is preliminary data.</text>
</comment>
<gene>
    <name evidence="5" type="ORF">RF11_04584</name>
</gene>
<dbReference type="InterPro" id="IPR036388">
    <property type="entry name" value="WH-like_DNA-bd_sf"/>
</dbReference>
<reference evidence="5 6" key="1">
    <citation type="journal article" date="2014" name="Genome Biol. Evol.">
        <title>The genome of the myxosporean Thelohanellus kitauei shows adaptations to nutrient acquisition within its fish host.</title>
        <authorList>
            <person name="Yang Y."/>
            <person name="Xiong J."/>
            <person name="Zhou Z."/>
            <person name="Huo F."/>
            <person name="Miao W."/>
            <person name="Ran C."/>
            <person name="Liu Y."/>
            <person name="Zhang J."/>
            <person name="Feng J."/>
            <person name="Wang M."/>
            <person name="Wang M."/>
            <person name="Wang L."/>
            <person name="Yao B."/>
        </authorList>
    </citation>
    <scope>NUCLEOTIDE SEQUENCE [LARGE SCALE GENOMIC DNA]</scope>
    <source>
        <strain evidence="5">Wuqing</strain>
    </source>
</reference>
<evidence type="ECO:0000313" key="5">
    <source>
        <dbReference type="EMBL" id="KII67920.1"/>
    </source>
</evidence>
<dbReference type="SMART" id="SM00862">
    <property type="entry name" value="Trans_reg_C"/>
    <property type="match status" value="1"/>
</dbReference>
<dbReference type="GO" id="GO:0006355">
    <property type="term" value="P:regulation of DNA-templated transcription"/>
    <property type="evidence" value="ECO:0007669"/>
    <property type="project" value="InterPro"/>
</dbReference>
<keyword evidence="3" id="KW-0812">Transmembrane</keyword>
<dbReference type="OrthoDB" id="10615698at2759"/>
<accession>A0A0C2MUR4</accession>
<dbReference type="GO" id="GO:0000160">
    <property type="term" value="P:phosphorelay signal transduction system"/>
    <property type="evidence" value="ECO:0007669"/>
    <property type="project" value="InterPro"/>
</dbReference>
<name>A0A0C2MUR4_THEKT</name>
<keyword evidence="3" id="KW-0472">Membrane</keyword>
<evidence type="ECO:0000256" key="2">
    <source>
        <dbReference type="PROSITE-ProRule" id="PRU01091"/>
    </source>
</evidence>
<dbReference type="EMBL" id="JWZT01003008">
    <property type="protein sequence ID" value="KII67920.1"/>
    <property type="molecule type" value="Genomic_DNA"/>
</dbReference>
<evidence type="ECO:0000256" key="1">
    <source>
        <dbReference type="ARBA" id="ARBA00023125"/>
    </source>
</evidence>